<evidence type="ECO:0000256" key="2">
    <source>
        <dbReference type="SAM" id="Phobius"/>
    </source>
</evidence>
<evidence type="ECO:0000256" key="1">
    <source>
        <dbReference type="SAM" id="MobiDB-lite"/>
    </source>
</evidence>
<sequence length="115" mass="13076">MQKRTWVLNLLILTTLFGLVITGWVLGHIYRHSIPEFQQPRDSVPGEKIGSFSDLPSEIYLGLPIKNWEVPAWMECKNDLVYTSLPAKCQTTDGRMMEVGNDRPPTQLIPQLTPP</sequence>
<protein>
    <submittedName>
        <fullName evidence="3">Uncharacterized protein</fullName>
    </submittedName>
</protein>
<evidence type="ECO:0000313" key="4">
    <source>
        <dbReference type="Proteomes" id="UP000614469"/>
    </source>
</evidence>
<evidence type="ECO:0000313" key="3">
    <source>
        <dbReference type="EMBL" id="MBC8334654.1"/>
    </source>
</evidence>
<feature type="compositionally biased region" description="Low complexity" evidence="1">
    <location>
        <begin position="104"/>
        <end position="115"/>
    </location>
</feature>
<keyword evidence="2" id="KW-0812">Transmembrane</keyword>
<feature type="region of interest" description="Disordered" evidence="1">
    <location>
        <begin position="95"/>
        <end position="115"/>
    </location>
</feature>
<feature type="transmembrane region" description="Helical" evidence="2">
    <location>
        <begin position="6"/>
        <end position="26"/>
    </location>
</feature>
<organism evidence="3 4">
    <name type="scientific">Candidatus Desulfolinea nitratireducens</name>
    <dbReference type="NCBI Taxonomy" id="2841698"/>
    <lineage>
        <taxon>Bacteria</taxon>
        <taxon>Bacillati</taxon>
        <taxon>Chloroflexota</taxon>
        <taxon>Anaerolineae</taxon>
        <taxon>Anaerolineales</taxon>
        <taxon>Anaerolineales incertae sedis</taxon>
        <taxon>Candidatus Desulfolinea</taxon>
    </lineage>
</organism>
<keyword evidence="2" id="KW-1133">Transmembrane helix</keyword>
<reference evidence="3 4" key="1">
    <citation type="submission" date="2020-08" db="EMBL/GenBank/DDBJ databases">
        <title>Bridging the membrane lipid divide: bacteria of the FCB group superphylum have the potential to synthesize archaeal ether lipids.</title>
        <authorList>
            <person name="Villanueva L."/>
            <person name="Von Meijenfeldt F.A.B."/>
            <person name="Westbye A.B."/>
            <person name="Yadav S."/>
            <person name="Hopmans E.C."/>
            <person name="Dutilh B.E."/>
            <person name="Sinninghe Damste J.S."/>
        </authorList>
    </citation>
    <scope>NUCLEOTIDE SEQUENCE [LARGE SCALE GENOMIC DNA]</scope>
    <source>
        <strain evidence="3">NIOZ-UU36</strain>
    </source>
</reference>
<comment type="caution">
    <text evidence="3">The sequence shown here is derived from an EMBL/GenBank/DDBJ whole genome shotgun (WGS) entry which is preliminary data.</text>
</comment>
<dbReference type="EMBL" id="JACNJN010000074">
    <property type="protein sequence ID" value="MBC8334654.1"/>
    <property type="molecule type" value="Genomic_DNA"/>
</dbReference>
<keyword evidence="2" id="KW-0472">Membrane</keyword>
<gene>
    <name evidence="3" type="ORF">H8E29_05270</name>
</gene>
<name>A0A8J6NIT6_9CHLR</name>
<dbReference type="Proteomes" id="UP000614469">
    <property type="component" value="Unassembled WGS sequence"/>
</dbReference>
<dbReference type="AlphaFoldDB" id="A0A8J6NIT6"/>
<proteinExistence type="predicted"/>
<accession>A0A8J6NIT6</accession>